<protein>
    <recommendedName>
        <fullName evidence="9">Rieske domain-containing protein</fullName>
    </recommendedName>
</protein>
<dbReference type="OrthoDB" id="9802613at2"/>
<keyword evidence="4" id="KW-0411">Iron-sulfur</keyword>
<keyword evidence="11" id="KW-1185">Reference proteome</keyword>
<evidence type="ECO:0000256" key="6">
    <source>
        <dbReference type="ARBA" id="ARBA00034078"/>
    </source>
</evidence>
<dbReference type="Gene3D" id="2.102.10.10">
    <property type="entry name" value="Rieske [2Fe-2S] iron-sulphur domain"/>
    <property type="match status" value="1"/>
</dbReference>
<evidence type="ECO:0000256" key="1">
    <source>
        <dbReference type="ARBA" id="ARBA00022714"/>
    </source>
</evidence>
<dbReference type="GO" id="GO:0004497">
    <property type="term" value="F:monooxygenase activity"/>
    <property type="evidence" value="ECO:0007669"/>
    <property type="project" value="UniProtKB-ARBA"/>
</dbReference>
<keyword evidence="2" id="KW-0479">Metal-binding</keyword>
<keyword evidence="8" id="KW-0812">Transmembrane</keyword>
<dbReference type="Proteomes" id="UP000248706">
    <property type="component" value="Unassembled WGS sequence"/>
</dbReference>
<evidence type="ECO:0000256" key="8">
    <source>
        <dbReference type="SAM" id="Phobius"/>
    </source>
</evidence>
<gene>
    <name evidence="10" type="ORF">A4R35_01525</name>
</gene>
<dbReference type="Pfam" id="PF00355">
    <property type="entry name" value="Rieske"/>
    <property type="match status" value="1"/>
</dbReference>
<dbReference type="GO" id="GO:0016705">
    <property type="term" value="F:oxidoreductase activity, acting on paired donors, with incorporation or reduction of molecular oxygen"/>
    <property type="evidence" value="ECO:0007669"/>
    <property type="project" value="UniProtKB-ARBA"/>
</dbReference>
<feature type="transmembrane region" description="Helical" evidence="8">
    <location>
        <begin position="49"/>
        <end position="72"/>
    </location>
</feature>
<dbReference type="PROSITE" id="PS51296">
    <property type="entry name" value="RIESKE"/>
    <property type="match status" value="1"/>
</dbReference>
<dbReference type="PANTHER" id="PTHR10134">
    <property type="entry name" value="CYTOCHROME B-C1 COMPLEX SUBUNIT RIESKE, MITOCHONDRIAL"/>
    <property type="match status" value="1"/>
</dbReference>
<evidence type="ECO:0000256" key="3">
    <source>
        <dbReference type="ARBA" id="ARBA00023004"/>
    </source>
</evidence>
<feature type="domain" description="Rieske" evidence="9">
    <location>
        <begin position="81"/>
        <end position="178"/>
    </location>
</feature>
<evidence type="ECO:0000256" key="7">
    <source>
        <dbReference type="SAM" id="MobiDB-lite"/>
    </source>
</evidence>
<dbReference type="InterPro" id="IPR014349">
    <property type="entry name" value="Rieske_Fe-S_prot"/>
</dbReference>
<dbReference type="EMBL" id="MCIF01000002">
    <property type="protein sequence ID" value="RAQ94194.1"/>
    <property type="molecule type" value="Genomic_DNA"/>
</dbReference>
<evidence type="ECO:0000256" key="4">
    <source>
        <dbReference type="ARBA" id="ARBA00023014"/>
    </source>
</evidence>
<dbReference type="InterPro" id="IPR017941">
    <property type="entry name" value="Rieske_2Fe-2S"/>
</dbReference>
<comment type="caution">
    <text evidence="10">The sequence shown here is derived from an EMBL/GenBank/DDBJ whole genome shotgun (WGS) entry which is preliminary data.</text>
</comment>
<dbReference type="PRINTS" id="PR00162">
    <property type="entry name" value="RIESKE"/>
</dbReference>
<dbReference type="InterPro" id="IPR036922">
    <property type="entry name" value="Rieske_2Fe-2S_sf"/>
</dbReference>
<evidence type="ECO:0000313" key="11">
    <source>
        <dbReference type="Proteomes" id="UP000248706"/>
    </source>
</evidence>
<feature type="compositionally biased region" description="Basic residues" evidence="7">
    <location>
        <begin position="1"/>
        <end position="12"/>
    </location>
</feature>
<dbReference type="GO" id="GO:0016020">
    <property type="term" value="C:membrane"/>
    <property type="evidence" value="ECO:0007669"/>
    <property type="project" value="InterPro"/>
</dbReference>
<dbReference type="SUPFAM" id="SSF50022">
    <property type="entry name" value="ISP domain"/>
    <property type="match status" value="1"/>
</dbReference>
<comment type="cofactor">
    <cofactor evidence="6">
        <name>[2Fe-2S] cluster</name>
        <dbReference type="ChEBI" id="CHEBI:190135"/>
    </cofactor>
</comment>
<reference evidence="10 11" key="1">
    <citation type="submission" date="2016-08" db="EMBL/GenBank/DDBJ databases">
        <title>Analysis of Carbohydrate Active Enzymes in Thermogemmatispora T81 Reveals Carbohydrate Degradation Ability.</title>
        <authorList>
            <person name="Tomazini A."/>
            <person name="Lal S."/>
            <person name="Stott M."/>
            <person name="Henrissat B."/>
            <person name="Polikarpov I."/>
            <person name="Sparling R."/>
            <person name="Levin D.B."/>
        </authorList>
    </citation>
    <scope>NUCLEOTIDE SEQUENCE [LARGE SCALE GENOMIC DNA]</scope>
    <source>
        <strain evidence="10 11">T81</strain>
    </source>
</reference>
<evidence type="ECO:0000313" key="10">
    <source>
        <dbReference type="EMBL" id="RAQ94194.1"/>
    </source>
</evidence>
<organism evidence="10 11">
    <name type="scientific">Thermogemmatispora tikiterensis</name>
    <dbReference type="NCBI Taxonomy" id="1825093"/>
    <lineage>
        <taxon>Bacteria</taxon>
        <taxon>Bacillati</taxon>
        <taxon>Chloroflexota</taxon>
        <taxon>Ktedonobacteria</taxon>
        <taxon>Thermogemmatisporales</taxon>
        <taxon>Thermogemmatisporaceae</taxon>
        <taxon>Thermogemmatispora</taxon>
    </lineage>
</organism>
<keyword evidence="1" id="KW-0001">2Fe-2S</keyword>
<dbReference type="RefSeq" id="WP_112425895.1">
    <property type="nucleotide sequence ID" value="NZ_MCIF01000002.1"/>
</dbReference>
<sequence>MESATHRFRVRRQGQPGSAPHPPEPAVEWRQEFPYVWSEDEVVTRRDTLFFLLAGSGALCLATGTLALVGAVSEGSPAKVVPIARVDELVENGWKVFAYPDEYAQGILINLPGKGLVAYSDVCTHLSCAVTYQPESRRLYCPCHEGLFDAATGDVLAGPPTRPLPIIELEERQGTIYAVRMVLR</sequence>
<dbReference type="AlphaFoldDB" id="A0A328VFW1"/>
<evidence type="ECO:0000259" key="9">
    <source>
        <dbReference type="PROSITE" id="PS51296"/>
    </source>
</evidence>
<dbReference type="InterPro" id="IPR005805">
    <property type="entry name" value="Rieske_Fe-S_prot_C"/>
</dbReference>
<evidence type="ECO:0000256" key="2">
    <source>
        <dbReference type="ARBA" id="ARBA00022723"/>
    </source>
</evidence>
<proteinExistence type="predicted"/>
<keyword evidence="8" id="KW-1133">Transmembrane helix</keyword>
<name>A0A328VFW1_9CHLR</name>
<dbReference type="GO" id="GO:0051537">
    <property type="term" value="F:2 iron, 2 sulfur cluster binding"/>
    <property type="evidence" value="ECO:0007669"/>
    <property type="project" value="UniProtKB-KW"/>
</dbReference>
<keyword evidence="3" id="KW-0408">Iron</keyword>
<dbReference type="GO" id="GO:0046872">
    <property type="term" value="F:metal ion binding"/>
    <property type="evidence" value="ECO:0007669"/>
    <property type="project" value="UniProtKB-KW"/>
</dbReference>
<keyword evidence="8" id="KW-0472">Membrane</keyword>
<feature type="region of interest" description="Disordered" evidence="7">
    <location>
        <begin position="1"/>
        <end position="25"/>
    </location>
</feature>
<evidence type="ECO:0000256" key="5">
    <source>
        <dbReference type="ARBA" id="ARBA00023157"/>
    </source>
</evidence>
<accession>A0A328VFW1</accession>
<keyword evidence="5" id="KW-1015">Disulfide bond</keyword>